<organism evidence="1">
    <name type="scientific">marine metagenome</name>
    <dbReference type="NCBI Taxonomy" id="408172"/>
    <lineage>
        <taxon>unclassified sequences</taxon>
        <taxon>metagenomes</taxon>
        <taxon>ecological metagenomes</taxon>
    </lineage>
</organism>
<dbReference type="Gene3D" id="2.115.10.20">
    <property type="entry name" value="Glycosyl hydrolase domain, family 43"/>
    <property type="match status" value="1"/>
</dbReference>
<protein>
    <recommendedName>
        <fullName evidence="2">Glycosyl hydrolase family 32 N-terminal domain-containing protein</fullName>
    </recommendedName>
</protein>
<evidence type="ECO:0008006" key="2">
    <source>
        <dbReference type="Google" id="ProtNLM"/>
    </source>
</evidence>
<dbReference type="EMBL" id="UINC01030481">
    <property type="protein sequence ID" value="SVB14957.1"/>
    <property type="molecule type" value="Genomic_DNA"/>
</dbReference>
<dbReference type="InterPro" id="IPR023296">
    <property type="entry name" value="Glyco_hydro_beta-prop_sf"/>
</dbReference>
<name>A0A382BP63_9ZZZZ</name>
<sequence>MKLIVASLTLVAVVAATTLTASAQAIRVERLLDEPIIRPNMDGMMGSNIAGPSLIRVPEWVERPLGRYYLYFADHRGTYIRLAYANALTGPWTTYEPGTLRLDQSHFPTTCPPCAPEGSYVHIASPDVQVDRVRRQIVMYVHGRDAGRQVTRVAVSTDGIHFEGHPEILGRPYFRTFRYDGFVYALAMPGVFYRSRDGLTGFEEGPQLFNPNMRHSALLARGNQLHVFWTARGDAPERIWLSTIDLAADWLAWRESDPIEVLRPERPWEGALLPAQPSRGGSIDLPVNQLRDPAIFEEEGRMFLLYAVAGERGIGLAEIHLTP</sequence>
<reference evidence="1" key="1">
    <citation type="submission" date="2018-05" db="EMBL/GenBank/DDBJ databases">
        <authorList>
            <person name="Lanie J.A."/>
            <person name="Ng W.-L."/>
            <person name="Kazmierczak K.M."/>
            <person name="Andrzejewski T.M."/>
            <person name="Davidsen T.M."/>
            <person name="Wayne K.J."/>
            <person name="Tettelin H."/>
            <person name="Glass J.I."/>
            <person name="Rusch D."/>
            <person name="Podicherti R."/>
            <person name="Tsui H.-C.T."/>
            <person name="Winkler M.E."/>
        </authorList>
    </citation>
    <scope>NUCLEOTIDE SEQUENCE</scope>
</reference>
<dbReference type="AlphaFoldDB" id="A0A382BP63"/>
<accession>A0A382BP63</accession>
<dbReference type="SUPFAM" id="SSF75005">
    <property type="entry name" value="Arabinanase/levansucrase/invertase"/>
    <property type="match status" value="1"/>
</dbReference>
<evidence type="ECO:0000313" key="1">
    <source>
        <dbReference type="EMBL" id="SVB14957.1"/>
    </source>
</evidence>
<gene>
    <name evidence="1" type="ORF">METZ01_LOCUS167811</name>
</gene>
<proteinExistence type="predicted"/>